<proteinExistence type="predicted"/>
<dbReference type="Proteomes" id="UP001232445">
    <property type="component" value="Unassembled WGS sequence"/>
</dbReference>
<evidence type="ECO:0000313" key="2">
    <source>
        <dbReference type="Proteomes" id="UP001232445"/>
    </source>
</evidence>
<accession>A0ABU0CNY2</accession>
<dbReference type="EMBL" id="JAUSUQ010000002">
    <property type="protein sequence ID" value="MDQ0338122.1"/>
    <property type="molecule type" value="Genomic_DNA"/>
</dbReference>
<keyword evidence="2" id="KW-1185">Reference proteome</keyword>
<protein>
    <submittedName>
        <fullName evidence="1">Uncharacterized protein</fullName>
    </submittedName>
</protein>
<comment type="caution">
    <text evidence="1">The sequence shown here is derived from an EMBL/GenBank/DDBJ whole genome shotgun (WGS) entry which is preliminary data.</text>
</comment>
<sequence length="30" mass="3063">MGLIITILVAAGFLAAILTGGYNDKPDTGR</sequence>
<organism evidence="1 2">
    <name type="scientific">Caldalkalibacillus uzonensis</name>
    <dbReference type="NCBI Taxonomy" id="353224"/>
    <lineage>
        <taxon>Bacteria</taxon>
        <taxon>Bacillati</taxon>
        <taxon>Bacillota</taxon>
        <taxon>Bacilli</taxon>
        <taxon>Bacillales</taxon>
        <taxon>Bacillaceae</taxon>
        <taxon>Caldalkalibacillus</taxon>
    </lineage>
</organism>
<evidence type="ECO:0000313" key="1">
    <source>
        <dbReference type="EMBL" id="MDQ0338122.1"/>
    </source>
</evidence>
<name>A0ABU0CNY2_9BACI</name>
<reference evidence="1 2" key="1">
    <citation type="submission" date="2023-07" db="EMBL/GenBank/DDBJ databases">
        <title>Genomic Encyclopedia of Type Strains, Phase IV (KMG-IV): sequencing the most valuable type-strain genomes for metagenomic binning, comparative biology and taxonomic classification.</title>
        <authorList>
            <person name="Goeker M."/>
        </authorList>
    </citation>
    <scope>NUCLEOTIDE SEQUENCE [LARGE SCALE GENOMIC DNA]</scope>
    <source>
        <strain evidence="1 2">DSM 17740</strain>
    </source>
</reference>
<gene>
    <name evidence="1" type="ORF">J2S00_000905</name>
</gene>